<reference evidence="2" key="1">
    <citation type="submission" date="2021-02" db="EMBL/GenBank/DDBJ databases">
        <authorList>
            <person name="Bekaert M."/>
        </authorList>
    </citation>
    <scope>NUCLEOTIDE SEQUENCE</scope>
    <source>
        <strain evidence="2">IoA-00</strain>
    </source>
</reference>
<dbReference type="EMBL" id="HG994585">
    <property type="protein sequence ID" value="CAF2971386.1"/>
    <property type="molecule type" value="Genomic_DNA"/>
</dbReference>
<gene>
    <name evidence="2" type="ORF">LSAA_12397</name>
</gene>
<organism evidence="2 3">
    <name type="scientific">Lepeophtheirus salmonis</name>
    <name type="common">Salmon louse</name>
    <name type="synonym">Caligus salmonis</name>
    <dbReference type="NCBI Taxonomy" id="72036"/>
    <lineage>
        <taxon>Eukaryota</taxon>
        <taxon>Metazoa</taxon>
        <taxon>Ecdysozoa</taxon>
        <taxon>Arthropoda</taxon>
        <taxon>Crustacea</taxon>
        <taxon>Multicrustacea</taxon>
        <taxon>Hexanauplia</taxon>
        <taxon>Copepoda</taxon>
        <taxon>Siphonostomatoida</taxon>
        <taxon>Caligidae</taxon>
        <taxon>Lepeophtheirus</taxon>
    </lineage>
</organism>
<name>A0A7R8HAH8_LEPSM</name>
<keyword evidence="3" id="KW-1185">Reference proteome</keyword>
<sequence length="386" mass="43220">MRVIALIISTISEQSHFFLQIALPFPVIVGLVDTRQRDLHTMDFVIPVSHSPFSANTQMTRNHPSSGGTAGCEKNNESKLLASDDAGNFVSLYTPIKTQLYDRNSTNQLAELDSSIMAVKSILISFLALVSISRAEPGYPVAHSYVHVRHGFPNHGHYHKRDAEPSYGHSYSYVHVHRPHYHKREAEPSYGHATSYGYSIHHPSSYGHSVHKPMFMSTVLTITCIRPNPHTDMESHIINPNHTDITKSLDRFEPHLDRGYSRSAGFDCSSQAGKGGLDRCLGGQKESSFLEPFLHNILPRVRRGKSWQCLRYALTKKSREYSRSKRVVRSVNPKTTATLGLLCDVNGTMAEPPEKTIQNLLACHFPGGELDPDPDFVRDAFSVRFA</sequence>
<proteinExistence type="predicted"/>
<dbReference type="Proteomes" id="UP000675881">
    <property type="component" value="Chromosome 6"/>
</dbReference>
<evidence type="ECO:0000313" key="3">
    <source>
        <dbReference type="Proteomes" id="UP000675881"/>
    </source>
</evidence>
<evidence type="ECO:0000313" key="2">
    <source>
        <dbReference type="EMBL" id="CAF2971386.1"/>
    </source>
</evidence>
<dbReference type="AlphaFoldDB" id="A0A7R8HAH8"/>
<protein>
    <submittedName>
        <fullName evidence="2">(salmon louse) hypothetical protein</fullName>
    </submittedName>
</protein>
<feature type="region of interest" description="Disordered" evidence="1">
    <location>
        <begin position="55"/>
        <end position="74"/>
    </location>
</feature>
<accession>A0A7R8HAH8</accession>
<feature type="compositionally biased region" description="Polar residues" evidence="1">
    <location>
        <begin position="55"/>
        <end position="67"/>
    </location>
</feature>
<evidence type="ECO:0000256" key="1">
    <source>
        <dbReference type="SAM" id="MobiDB-lite"/>
    </source>
</evidence>
<dbReference type="OrthoDB" id="6367940at2759"/>